<dbReference type="PANTHER" id="PTHR31286">
    <property type="entry name" value="GLYCINE-RICH CELL WALL STRUCTURAL PROTEIN 1.8-LIKE"/>
    <property type="match status" value="1"/>
</dbReference>
<sequence length="209" mass="25283">MFGQYLDAHLIKWKLSLLWKNEVKNTFNLDHFGRRWFVLEFTDEDDLHYVLENRLWVPMQYKEDNMFKDISQPIGMIIKVDEITLDLNDLFVKVLIKMDNRFPLKRVLLISRHEDNPILISYETLFEICFYYGRRRIKGHLCQKVEDRCFMIDRVFHDELLIYPEVTQVNEDIKSNLHKDAMLCFLFVVNVEEENMEIEELGQRVEDNA</sequence>
<accession>A0A5N5FII0</accession>
<evidence type="ECO:0000313" key="1">
    <source>
        <dbReference type="EMBL" id="KAB2602958.1"/>
    </source>
</evidence>
<proteinExistence type="predicted"/>
<reference evidence="1 2" key="1">
    <citation type="submission" date="2019-09" db="EMBL/GenBank/DDBJ databases">
        <authorList>
            <person name="Ou C."/>
        </authorList>
    </citation>
    <scope>NUCLEOTIDE SEQUENCE [LARGE SCALE GENOMIC DNA]</scope>
    <source>
        <strain evidence="1">S2</strain>
        <tissue evidence="1">Leaf</tissue>
    </source>
</reference>
<keyword evidence="2" id="KW-1185">Reference proteome</keyword>
<dbReference type="InterPro" id="IPR040256">
    <property type="entry name" value="At4g02000-like"/>
</dbReference>
<name>A0A5N5FII0_9ROSA</name>
<protein>
    <recommendedName>
        <fullName evidence="3">DUF4283 domain-containing protein</fullName>
    </recommendedName>
</protein>
<evidence type="ECO:0008006" key="3">
    <source>
        <dbReference type="Google" id="ProtNLM"/>
    </source>
</evidence>
<dbReference type="AlphaFoldDB" id="A0A5N5FII0"/>
<evidence type="ECO:0000313" key="2">
    <source>
        <dbReference type="Proteomes" id="UP000327157"/>
    </source>
</evidence>
<reference evidence="1 2" key="3">
    <citation type="submission" date="2019-11" db="EMBL/GenBank/DDBJ databases">
        <title>A de novo genome assembly of a pear dwarfing rootstock.</title>
        <authorList>
            <person name="Wang F."/>
            <person name="Wang J."/>
            <person name="Li S."/>
            <person name="Zhang Y."/>
            <person name="Fang M."/>
            <person name="Ma L."/>
            <person name="Zhao Y."/>
            <person name="Jiang S."/>
        </authorList>
    </citation>
    <scope>NUCLEOTIDE SEQUENCE [LARGE SCALE GENOMIC DNA]</scope>
    <source>
        <strain evidence="1">S2</strain>
        <tissue evidence="1">Leaf</tissue>
    </source>
</reference>
<organism evidence="1 2">
    <name type="scientific">Pyrus ussuriensis x Pyrus communis</name>
    <dbReference type="NCBI Taxonomy" id="2448454"/>
    <lineage>
        <taxon>Eukaryota</taxon>
        <taxon>Viridiplantae</taxon>
        <taxon>Streptophyta</taxon>
        <taxon>Embryophyta</taxon>
        <taxon>Tracheophyta</taxon>
        <taxon>Spermatophyta</taxon>
        <taxon>Magnoliopsida</taxon>
        <taxon>eudicotyledons</taxon>
        <taxon>Gunneridae</taxon>
        <taxon>Pentapetalae</taxon>
        <taxon>rosids</taxon>
        <taxon>fabids</taxon>
        <taxon>Rosales</taxon>
        <taxon>Rosaceae</taxon>
        <taxon>Amygdaloideae</taxon>
        <taxon>Maleae</taxon>
        <taxon>Pyrus</taxon>
    </lineage>
</organism>
<gene>
    <name evidence="1" type="ORF">D8674_003963</name>
</gene>
<comment type="caution">
    <text evidence="1">The sequence shown here is derived from an EMBL/GenBank/DDBJ whole genome shotgun (WGS) entry which is preliminary data.</text>
</comment>
<dbReference type="EMBL" id="SMOL01000695">
    <property type="protein sequence ID" value="KAB2602958.1"/>
    <property type="molecule type" value="Genomic_DNA"/>
</dbReference>
<dbReference type="PANTHER" id="PTHR31286:SF99">
    <property type="entry name" value="DUF4283 DOMAIN-CONTAINING PROTEIN"/>
    <property type="match status" value="1"/>
</dbReference>
<dbReference type="Proteomes" id="UP000327157">
    <property type="component" value="Chromosome 10"/>
</dbReference>
<dbReference type="OrthoDB" id="1096772at2759"/>
<reference evidence="2" key="2">
    <citation type="submission" date="2019-10" db="EMBL/GenBank/DDBJ databases">
        <title>A de novo genome assembly of a pear dwarfing rootstock.</title>
        <authorList>
            <person name="Wang F."/>
            <person name="Wang J."/>
            <person name="Li S."/>
            <person name="Zhang Y."/>
            <person name="Fang M."/>
            <person name="Ma L."/>
            <person name="Zhao Y."/>
            <person name="Jiang S."/>
        </authorList>
    </citation>
    <scope>NUCLEOTIDE SEQUENCE [LARGE SCALE GENOMIC DNA]</scope>
</reference>